<dbReference type="NCBIfam" id="NF006160">
    <property type="entry name" value="PRK08304.1"/>
    <property type="match status" value="1"/>
</dbReference>
<dbReference type="GO" id="GO:0016746">
    <property type="term" value="F:acyltransferase activity"/>
    <property type="evidence" value="ECO:0007669"/>
    <property type="project" value="InterPro"/>
</dbReference>
<name>A0A7G9WBZ6_ALKCA</name>
<proteinExistence type="predicted"/>
<dbReference type="EMBL" id="CP058559">
    <property type="protein sequence ID" value="QNO16208.1"/>
    <property type="molecule type" value="Genomic_DNA"/>
</dbReference>
<dbReference type="InterPro" id="IPR010894">
    <property type="entry name" value="SpoVAD"/>
</dbReference>
<dbReference type="Gene3D" id="3.40.47.40">
    <property type="entry name" value="Stage V sporulation protein AD"/>
    <property type="match status" value="1"/>
</dbReference>
<protein>
    <submittedName>
        <fullName evidence="1">Stage V sporulation protein AD</fullName>
    </submittedName>
</protein>
<dbReference type="AlphaFoldDB" id="A0A7G9WBZ6"/>
<dbReference type="Proteomes" id="UP000516160">
    <property type="component" value="Chromosome"/>
</dbReference>
<accession>A0A7G9WBZ6</accession>
<dbReference type="InterPro" id="IPR038369">
    <property type="entry name" value="SpoVAD_sf"/>
</dbReference>
<organism evidence="1 2">
    <name type="scientific">Alkalicella caledoniensis</name>
    <dbReference type="NCBI Taxonomy" id="2731377"/>
    <lineage>
        <taxon>Bacteria</taxon>
        <taxon>Bacillati</taxon>
        <taxon>Bacillota</taxon>
        <taxon>Clostridia</taxon>
        <taxon>Eubacteriales</taxon>
        <taxon>Proteinivoracaceae</taxon>
        <taxon>Alkalicella</taxon>
    </lineage>
</organism>
<keyword evidence="2" id="KW-1185">Reference proteome</keyword>
<dbReference type="RefSeq" id="WP_213166603.1">
    <property type="nucleotide sequence ID" value="NZ_CP058559.1"/>
</dbReference>
<dbReference type="SUPFAM" id="SSF53901">
    <property type="entry name" value="Thiolase-like"/>
    <property type="match status" value="1"/>
</dbReference>
<gene>
    <name evidence="1" type="primary">spoVAD</name>
    <name evidence="1" type="ORF">HYG86_16215</name>
</gene>
<dbReference type="InterPro" id="IPR016039">
    <property type="entry name" value="Thiolase-like"/>
</dbReference>
<dbReference type="PIRSF" id="PIRSF011570">
    <property type="entry name" value="SpoVAD"/>
    <property type="match status" value="1"/>
</dbReference>
<reference evidence="1 2" key="1">
    <citation type="submission" date="2020-07" db="EMBL/GenBank/DDBJ databases">
        <title>Alkalicella. sp. LB2 genome.</title>
        <authorList>
            <person name="Postec A."/>
            <person name="Quemeneur M."/>
        </authorList>
    </citation>
    <scope>NUCLEOTIDE SEQUENCE [LARGE SCALE GENOMIC DNA]</scope>
    <source>
        <strain evidence="1 2">LB2</strain>
    </source>
</reference>
<evidence type="ECO:0000313" key="1">
    <source>
        <dbReference type="EMBL" id="QNO16208.1"/>
    </source>
</evidence>
<sequence>MVTKISDKKSKKLGKSTYQFENPPTIISSATVTGPKEGVGPYGKYFDKVYGDTIIGEKSFEKAEAKMMEDAVNLAMQKGDVTEKDIDVFLAGDLLNQTITSNFNALQLGIPFLGLYGACSTFVESILLASMLIDGNFAKKALIATSSHNSSAERQYRFPTEYGGQRPPYSQHTVTGSGSAVLAYAGIGPKVTHGTIGKVMDMGIKDPWNMGAAMAPAAADTIVNIFNDTNTTPDDYDLLVTGDLGLFGSKINEELIASQGIDISKIYQDCGAEIFDSTQDTHSGGSGCACCTVMSLGYFLKQDKYRKIIVVATGALHSPTTYQQGENIPTIAHGIIIQK</sequence>
<dbReference type="KEGG" id="acae:HYG86_16215"/>
<evidence type="ECO:0000313" key="2">
    <source>
        <dbReference type="Proteomes" id="UP000516160"/>
    </source>
</evidence>
<dbReference type="Pfam" id="PF07451">
    <property type="entry name" value="SpoVAD"/>
    <property type="match status" value="1"/>
</dbReference>
<dbReference type="NCBIfam" id="TIGR02845">
    <property type="entry name" value="spore_V_AD"/>
    <property type="match status" value="1"/>
</dbReference>